<evidence type="ECO:0000256" key="1">
    <source>
        <dbReference type="ARBA" id="ARBA00022723"/>
    </source>
</evidence>
<dbReference type="Gene3D" id="1.10.1200.270">
    <property type="entry name" value="Methyltransferase, alpha-helical capping domain"/>
    <property type="match status" value="1"/>
</dbReference>
<dbReference type="SUPFAM" id="SSF53335">
    <property type="entry name" value="S-adenosyl-L-methionine-dependent methyltransferases"/>
    <property type="match status" value="1"/>
</dbReference>
<dbReference type="InterPro" id="IPR005299">
    <property type="entry name" value="MeTrfase_7"/>
</dbReference>
<sequence length="323" mass="35858">MGRKLVLIHPSSTFRIVDLGCSVGPNTFIAIQNIIEAVDLKYKSQSLSSSSSEACLEFHVFFNDHTSNDFNTLFASLSLERRYFAAGVPGSFYTRLFPRASLHFVHSSNALHWLSQVPKEVVDINSPAWNKGRIHYTNAPNQVVEAYFAQYAKDMEVFLHARSEEIVCGGLMVLLVAAIPDGTPPSLSILGILFDLLGCCLMDMAKMGIVDEAKVESFNLPAYTTSPQEVKALAKRNGCFSIERMEAILPSASNISFNPQTLSNHIRAATEGIIKKHFGSCSEILDQLFDHYTKKLEDSISVLKSQRTIQLFVLLKRNTNVSC</sequence>
<keyword evidence="1" id="KW-0479">Metal-binding</keyword>
<evidence type="ECO:0000256" key="2">
    <source>
        <dbReference type="ARBA" id="ARBA00022842"/>
    </source>
</evidence>
<dbReference type="InParanoid" id="A0A200PZH5"/>
<dbReference type="GO" id="GO:0008168">
    <property type="term" value="F:methyltransferase activity"/>
    <property type="evidence" value="ECO:0007669"/>
    <property type="project" value="UniProtKB-KW"/>
</dbReference>
<reference evidence="3 4" key="1">
    <citation type="journal article" date="2017" name="Mol. Plant">
        <title>The Genome of Medicinal Plant Macleaya cordata Provides New Insights into Benzylisoquinoline Alkaloids Metabolism.</title>
        <authorList>
            <person name="Liu X."/>
            <person name="Liu Y."/>
            <person name="Huang P."/>
            <person name="Ma Y."/>
            <person name="Qing Z."/>
            <person name="Tang Q."/>
            <person name="Cao H."/>
            <person name="Cheng P."/>
            <person name="Zheng Y."/>
            <person name="Yuan Z."/>
            <person name="Zhou Y."/>
            <person name="Liu J."/>
            <person name="Tang Z."/>
            <person name="Zhuo Y."/>
            <person name="Zhang Y."/>
            <person name="Yu L."/>
            <person name="Huang J."/>
            <person name="Yang P."/>
            <person name="Peng Q."/>
            <person name="Zhang J."/>
            <person name="Jiang W."/>
            <person name="Zhang Z."/>
            <person name="Lin K."/>
            <person name="Ro D.K."/>
            <person name="Chen X."/>
            <person name="Xiong X."/>
            <person name="Shang Y."/>
            <person name="Huang S."/>
            <person name="Zeng J."/>
        </authorList>
    </citation>
    <scope>NUCLEOTIDE SEQUENCE [LARGE SCALE GENOMIC DNA]</scope>
    <source>
        <strain evidence="4">cv. BLH2017</strain>
        <tissue evidence="3">Root</tissue>
    </source>
</reference>
<keyword evidence="3" id="KW-0808">Transferase</keyword>
<dbReference type="InterPro" id="IPR029063">
    <property type="entry name" value="SAM-dependent_MTases_sf"/>
</dbReference>
<keyword evidence="4" id="KW-1185">Reference proteome</keyword>
<dbReference type="InterPro" id="IPR042086">
    <property type="entry name" value="MeTrfase_capping"/>
</dbReference>
<dbReference type="AlphaFoldDB" id="A0A200PZH5"/>
<dbReference type="OMA" id="DSNDFNT"/>
<comment type="caution">
    <text evidence="3">The sequence shown here is derived from an EMBL/GenBank/DDBJ whole genome shotgun (WGS) entry which is preliminary data.</text>
</comment>
<keyword evidence="3" id="KW-0489">Methyltransferase</keyword>
<keyword evidence="2" id="KW-0460">Magnesium</keyword>
<dbReference type="Proteomes" id="UP000195402">
    <property type="component" value="Unassembled WGS sequence"/>
</dbReference>
<dbReference type="Pfam" id="PF03492">
    <property type="entry name" value="Methyltransf_7"/>
    <property type="match status" value="1"/>
</dbReference>
<gene>
    <name evidence="3" type="ORF">BVC80_4823g1</name>
</gene>
<dbReference type="EMBL" id="MVGT01003659">
    <property type="protein sequence ID" value="OVA03623.1"/>
    <property type="molecule type" value="Genomic_DNA"/>
</dbReference>
<evidence type="ECO:0000313" key="4">
    <source>
        <dbReference type="Proteomes" id="UP000195402"/>
    </source>
</evidence>
<dbReference type="PANTHER" id="PTHR31009">
    <property type="entry name" value="S-ADENOSYL-L-METHIONINE:CARBOXYL METHYLTRANSFERASE FAMILY PROTEIN"/>
    <property type="match status" value="1"/>
</dbReference>
<evidence type="ECO:0000313" key="3">
    <source>
        <dbReference type="EMBL" id="OVA03623.1"/>
    </source>
</evidence>
<dbReference type="Gene3D" id="3.40.50.150">
    <property type="entry name" value="Vaccinia Virus protein VP39"/>
    <property type="match status" value="1"/>
</dbReference>
<name>A0A200PZH5_MACCD</name>
<protein>
    <submittedName>
        <fullName evidence="3">SAM dependent carboxyl methyltransferase</fullName>
    </submittedName>
</protein>
<organism evidence="3 4">
    <name type="scientific">Macleaya cordata</name>
    <name type="common">Five-seeded plume-poppy</name>
    <name type="synonym">Bocconia cordata</name>
    <dbReference type="NCBI Taxonomy" id="56857"/>
    <lineage>
        <taxon>Eukaryota</taxon>
        <taxon>Viridiplantae</taxon>
        <taxon>Streptophyta</taxon>
        <taxon>Embryophyta</taxon>
        <taxon>Tracheophyta</taxon>
        <taxon>Spermatophyta</taxon>
        <taxon>Magnoliopsida</taxon>
        <taxon>Ranunculales</taxon>
        <taxon>Papaveraceae</taxon>
        <taxon>Papaveroideae</taxon>
        <taxon>Macleaya</taxon>
    </lineage>
</organism>
<dbReference type="GO" id="GO:0046872">
    <property type="term" value="F:metal ion binding"/>
    <property type="evidence" value="ECO:0007669"/>
    <property type="project" value="UniProtKB-KW"/>
</dbReference>
<dbReference type="GO" id="GO:0032259">
    <property type="term" value="P:methylation"/>
    <property type="evidence" value="ECO:0007669"/>
    <property type="project" value="UniProtKB-KW"/>
</dbReference>
<proteinExistence type="predicted"/>
<accession>A0A200PZH5</accession>
<dbReference type="OrthoDB" id="1523883at2759"/>